<keyword evidence="1" id="KW-0812">Transmembrane</keyword>
<evidence type="ECO:0000256" key="1">
    <source>
        <dbReference type="SAM" id="Phobius"/>
    </source>
</evidence>
<dbReference type="PATRIC" id="fig|1094558.3.peg.795"/>
<keyword evidence="3" id="KW-1185">Reference proteome</keyword>
<gene>
    <name evidence="2" type="ORF">ME5_00727</name>
</gene>
<dbReference type="HOGENOM" id="CLU_2987376_0_0_5"/>
<dbReference type="Proteomes" id="UP000008952">
    <property type="component" value="Unassembled WGS sequence"/>
</dbReference>
<reference evidence="2 3" key="1">
    <citation type="submission" date="2012-03" db="EMBL/GenBank/DDBJ databases">
        <title>The Genome Sequence of Bartonella tamiae Th239.</title>
        <authorList>
            <consortium name="The Broad Institute Genome Sequencing Platform"/>
            <consortium name="The Broad Institute Genome Sequencing Center for Infectious Disease"/>
            <person name="Feldgarden M."/>
            <person name="Kirby J."/>
            <person name="Kosoy M."/>
            <person name="Birtles R."/>
            <person name="Probert W.S."/>
            <person name="Chiaraviglio L."/>
            <person name="Young S.K."/>
            <person name="Zeng Q."/>
            <person name="Gargeya S."/>
            <person name="Fitzgerald M."/>
            <person name="Haas B."/>
            <person name="Abouelleil A."/>
            <person name="Alvarado L."/>
            <person name="Arachchi H.M."/>
            <person name="Berlin A."/>
            <person name="Chapman S.B."/>
            <person name="Gearin G."/>
            <person name="Goldberg J."/>
            <person name="Griggs A."/>
            <person name="Gujja S."/>
            <person name="Hansen M."/>
            <person name="Heiman D."/>
            <person name="Howarth C."/>
            <person name="Larimer J."/>
            <person name="Lui A."/>
            <person name="MacDonald P.J.P."/>
            <person name="McCowen C."/>
            <person name="Montmayeur A."/>
            <person name="Murphy C."/>
            <person name="Neiman D."/>
            <person name="Pearson M."/>
            <person name="Priest M."/>
            <person name="Roberts A."/>
            <person name="Saif S."/>
            <person name="Shea T."/>
            <person name="Sisk P."/>
            <person name="Stolte C."/>
            <person name="Sykes S."/>
            <person name="Wortman J."/>
            <person name="Nusbaum C."/>
            <person name="Birren B."/>
        </authorList>
    </citation>
    <scope>NUCLEOTIDE SEQUENCE [LARGE SCALE GENOMIC DNA]</scope>
    <source>
        <strain evidence="2 3">Th239</strain>
    </source>
</reference>
<evidence type="ECO:0000313" key="2">
    <source>
        <dbReference type="EMBL" id="EJF90326.1"/>
    </source>
</evidence>
<proteinExistence type="predicted"/>
<organism evidence="2 3">
    <name type="scientific">Bartonella tamiae Th239</name>
    <dbReference type="NCBI Taxonomy" id="1094558"/>
    <lineage>
        <taxon>Bacteria</taxon>
        <taxon>Pseudomonadati</taxon>
        <taxon>Pseudomonadota</taxon>
        <taxon>Alphaproteobacteria</taxon>
        <taxon>Hyphomicrobiales</taxon>
        <taxon>Bartonellaceae</taxon>
        <taxon>Bartonella</taxon>
    </lineage>
</organism>
<evidence type="ECO:0000313" key="3">
    <source>
        <dbReference type="Proteomes" id="UP000008952"/>
    </source>
</evidence>
<accession>J0QWC0</accession>
<sequence length="57" mass="6454">MMANMNELKDPHNVIKHRLRKHFFILLALAIFLIAVLIWVTLAVLDVTGIDALSTIV</sequence>
<keyword evidence="1" id="KW-0472">Membrane</keyword>
<feature type="transmembrane region" description="Helical" evidence="1">
    <location>
        <begin position="23"/>
        <end position="45"/>
    </location>
</feature>
<dbReference type="STRING" id="1094558.ME5_00727"/>
<comment type="caution">
    <text evidence="2">The sequence shown here is derived from an EMBL/GenBank/DDBJ whole genome shotgun (WGS) entry which is preliminary data.</text>
</comment>
<dbReference type="AlphaFoldDB" id="J0QWC0"/>
<keyword evidence="1" id="KW-1133">Transmembrane helix</keyword>
<dbReference type="EMBL" id="AIMB01000007">
    <property type="protein sequence ID" value="EJF90326.1"/>
    <property type="molecule type" value="Genomic_DNA"/>
</dbReference>
<name>J0QWC0_9HYPH</name>
<protein>
    <submittedName>
        <fullName evidence="2">Uncharacterized protein</fullName>
    </submittedName>
</protein>